<name>E0UFW6_GLOV7</name>
<dbReference type="eggNOG" id="COG3284">
    <property type="taxonomic scope" value="Bacteria"/>
</dbReference>
<protein>
    <submittedName>
        <fullName evidence="3">Putative phytochrome sensor protein</fullName>
    </submittedName>
</protein>
<feature type="domain" description="GAF" evidence="2">
    <location>
        <begin position="68"/>
        <end position="189"/>
    </location>
</feature>
<keyword evidence="4" id="KW-1185">Reference proteome</keyword>
<evidence type="ECO:0000256" key="1">
    <source>
        <dbReference type="SAM" id="Coils"/>
    </source>
</evidence>
<proteinExistence type="predicted"/>
<evidence type="ECO:0000259" key="2">
    <source>
        <dbReference type="Pfam" id="PF01590"/>
    </source>
</evidence>
<gene>
    <name evidence="3" type="ordered locus">Cyan7822_2374</name>
</gene>
<dbReference type="EMBL" id="CP002198">
    <property type="protein sequence ID" value="ADN14349.1"/>
    <property type="molecule type" value="Genomic_DNA"/>
</dbReference>
<dbReference type="KEGG" id="cyj:Cyan7822_2374"/>
<dbReference type="RefSeq" id="WP_013322454.1">
    <property type="nucleotide sequence ID" value="NC_014501.1"/>
</dbReference>
<dbReference type="Pfam" id="PF01590">
    <property type="entry name" value="GAF"/>
    <property type="match status" value="1"/>
</dbReference>
<evidence type="ECO:0000313" key="3">
    <source>
        <dbReference type="EMBL" id="ADN14349.1"/>
    </source>
</evidence>
<dbReference type="Proteomes" id="UP000008206">
    <property type="component" value="Chromosome"/>
</dbReference>
<dbReference type="InterPro" id="IPR029016">
    <property type="entry name" value="GAF-like_dom_sf"/>
</dbReference>
<organism evidence="3 4">
    <name type="scientific">Gloeothece verrucosa (strain PCC 7822)</name>
    <name type="common">Cyanothece sp. (strain PCC 7822)</name>
    <dbReference type="NCBI Taxonomy" id="497965"/>
    <lineage>
        <taxon>Bacteria</taxon>
        <taxon>Bacillati</taxon>
        <taxon>Cyanobacteriota</taxon>
        <taxon>Cyanophyceae</taxon>
        <taxon>Oscillatoriophycideae</taxon>
        <taxon>Chroococcales</taxon>
        <taxon>Aphanothecaceae</taxon>
        <taxon>Gloeothece</taxon>
        <taxon>Gloeothece verrucosa</taxon>
    </lineage>
</organism>
<dbReference type="InterPro" id="IPR003018">
    <property type="entry name" value="GAF"/>
</dbReference>
<accession>E0UFW6</accession>
<keyword evidence="1" id="KW-0175">Coiled coil</keyword>
<sequence>MSLLTREILEAGRIYRSTGAIATKLLRQEIYRAWERSHLQGANPRAMQAEKLSPLEVERLLEQQSDFIKVVRPYAQILSQAAGKEHHAVMLADPHAVLIDLLGDEQTVENESFPQPGSLLSEGVAGANGIGTSLAEENYSEIVSAEHFIEGFHDFTCQGIPLRNQKQEILGVLSISLQSPDASHRLKELLLCASAGIEAELILTNLQADLRSVLVSHPDDYEVLEKLRQDIVQAHYTARLRMDLSSRMVASNRIDYAKQLLQQAEQSIEIFRRRANFWRELASTEKDQLKSLSLTETIRNLVEVLSTEAAIRKVQVIAPPFEDIIKITVLEKSFFRKLLRYFLHAFETAGAGGVVKLEVKRKFYTSFAQVNFIIMRGSNSASLSPIFYTLTLPVEEK</sequence>
<dbReference type="OrthoDB" id="9771372at2"/>
<reference evidence="4" key="1">
    <citation type="journal article" date="2011" name="MBio">
        <title>Novel metabolic attributes of the genus Cyanothece, comprising a group of unicellular nitrogen-fixing Cyanobacteria.</title>
        <authorList>
            <person name="Bandyopadhyay A."/>
            <person name="Elvitigala T."/>
            <person name="Welsh E."/>
            <person name="Stockel J."/>
            <person name="Liberton M."/>
            <person name="Min H."/>
            <person name="Sherman L.A."/>
            <person name="Pakrasi H.B."/>
        </authorList>
    </citation>
    <scope>NUCLEOTIDE SEQUENCE [LARGE SCALE GENOMIC DNA]</scope>
    <source>
        <strain evidence="4">PCC 7822</strain>
    </source>
</reference>
<dbReference type="Gene3D" id="3.30.450.40">
    <property type="match status" value="1"/>
</dbReference>
<dbReference type="AlphaFoldDB" id="E0UFW6"/>
<feature type="coiled-coil region" evidence="1">
    <location>
        <begin position="254"/>
        <end position="281"/>
    </location>
</feature>
<dbReference type="STRING" id="497965.Cyan7822_2374"/>
<evidence type="ECO:0000313" key="4">
    <source>
        <dbReference type="Proteomes" id="UP000008206"/>
    </source>
</evidence>
<dbReference type="HOGENOM" id="CLU_692078_0_0_3"/>